<dbReference type="InterPro" id="IPR054132">
    <property type="entry name" value="Consortin_N"/>
</dbReference>
<feature type="compositionally biased region" description="Polar residues" evidence="1">
    <location>
        <begin position="64"/>
        <end position="79"/>
    </location>
</feature>
<protein>
    <submittedName>
        <fullName evidence="6 7">Consortin isoform X1</fullName>
    </submittedName>
</protein>
<dbReference type="AlphaFoldDB" id="A0A9F5J581"/>
<dbReference type="GeneID" id="103052586"/>
<feature type="compositionally biased region" description="Basic and acidic residues" evidence="1">
    <location>
        <begin position="354"/>
        <end position="368"/>
    </location>
</feature>
<dbReference type="KEGG" id="pbi:103052586"/>
<dbReference type="GO" id="GO:0071253">
    <property type="term" value="F:connexin binding"/>
    <property type="evidence" value="ECO:0007669"/>
    <property type="project" value="InterPro"/>
</dbReference>
<dbReference type="OMA" id="AKFCTTH"/>
<accession>A0A9F5J581</accession>
<evidence type="ECO:0000256" key="1">
    <source>
        <dbReference type="SAM" id="MobiDB-lite"/>
    </source>
</evidence>
<feature type="region of interest" description="Disordered" evidence="1">
    <location>
        <begin position="514"/>
        <end position="545"/>
    </location>
</feature>
<feature type="transmembrane region" description="Helical" evidence="2">
    <location>
        <begin position="698"/>
        <end position="718"/>
    </location>
</feature>
<dbReference type="RefSeq" id="XP_025032911.1">
    <property type="nucleotide sequence ID" value="XM_025177143.1"/>
</dbReference>
<dbReference type="Proteomes" id="UP000695026">
    <property type="component" value="Unplaced"/>
</dbReference>
<evidence type="ECO:0000313" key="8">
    <source>
        <dbReference type="RefSeq" id="XP_025032914.1"/>
    </source>
</evidence>
<dbReference type="OrthoDB" id="9894200at2759"/>
<sequence>MDDRESPTNNLQLNLQDVLHTDMHEERIKTCLASSPDENENQCNSRKHNILKSSHSTIGRVEQDSINNNEDSGDYTSCFQEDESDKTHKSLKSDMPQKLDSEKKNSRKTKSPSRKAKQEKADITAVSYAQGADGNKTNSNHPVKEPTQTLQFLFSFLQGEFKQMDSSILPLFLHQIAETYFQDGEYEKAMKFIWLEQLYHKQLLANLSSIQQQWEKQWKATACNDIPSLKNSSKDLNNDELDKLAEFCTSHQEPLVSRSKLINKEISFRCEQFISLMASEDLKEQSTSTWDSACPAWSFARQLLAAQGFLPEIRHSSFLARSGKEGPRKSQLATPRQQQEQEDSKDTQSWPSIEAKKENHHKERERNESFQSESSCLIKEAERLQLTVRKHHLKEELCSTEPTLNQPFVLSTETLDTPFSQCLSLRDASEDDSLQLRKEQFSQDGAKIEAAAEQPAAKCPSEPMVDALVWTDADYIPPDLIATDENIPSERNILRTKRCSSSVVIASSQLESSILNQPQQQQQPDYENNRKSVQNQTPGISGNVQFDTEMPKQPSVVYEWIQEETTVLEEKCESEEPEGFFDQILNGSIKVREGALKFLETQEDSEILPHIPSEQALYSSLEDYSPDESFSSLDELAKRIQIAETVPAEGLVSILKKRDENEGKTLAQIQQRQSKRRVRFQEMEETLEQEEVGAGSCILLILLCIATVFLSIGGTALYCTLGNAESPVCTDFAANVDFYCSRIQQGIEEIKHWICL</sequence>
<dbReference type="InterPro" id="IPR028129">
    <property type="entry name" value="Consortin_C"/>
</dbReference>
<dbReference type="RefSeq" id="XP_025032914.1">
    <property type="nucleotide sequence ID" value="XM_025177146.1"/>
</dbReference>
<dbReference type="Pfam" id="PF22883">
    <property type="entry name" value="Consortin_N"/>
    <property type="match status" value="1"/>
</dbReference>
<organism evidence="5 6">
    <name type="scientific">Python bivittatus</name>
    <name type="common">Burmese python</name>
    <name type="synonym">Python molurus bivittatus</name>
    <dbReference type="NCBI Taxonomy" id="176946"/>
    <lineage>
        <taxon>Eukaryota</taxon>
        <taxon>Metazoa</taxon>
        <taxon>Chordata</taxon>
        <taxon>Craniata</taxon>
        <taxon>Vertebrata</taxon>
        <taxon>Euteleostomi</taxon>
        <taxon>Lepidosauria</taxon>
        <taxon>Squamata</taxon>
        <taxon>Bifurcata</taxon>
        <taxon>Unidentata</taxon>
        <taxon>Episquamata</taxon>
        <taxon>Toxicofera</taxon>
        <taxon>Serpentes</taxon>
        <taxon>Henophidia</taxon>
        <taxon>Pythonidae</taxon>
        <taxon>Python</taxon>
    </lineage>
</organism>
<evidence type="ECO:0000313" key="5">
    <source>
        <dbReference type="Proteomes" id="UP000695026"/>
    </source>
</evidence>
<feature type="domain" description="Consortin C-terminal" evidence="3">
    <location>
        <begin position="645"/>
        <end position="754"/>
    </location>
</feature>
<evidence type="ECO:0000259" key="4">
    <source>
        <dbReference type="Pfam" id="PF22883"/>
    </source>
</evidence>
<feature type="compositionally biased region" description="Basic residues" evidence="1">
    <location>
        <begin position="105"/>
        <end position="115"/>
    </location>
</feature>
<evidence type="ECO:0000256" key="2">
    <source>
        <dbReference type="SAM" id="Phobius"/>
    </source>
</evidence>
<dbReference type="PANTHER" id="PTHR28581">
    <property type="entry name" value="CONSORTIN"/>
    <property type="match status" value="1"/>
</dbReference>
<dbReference type="Pfam" id="PF15281">
    <property type="entry name" value="Consortin_C"/>
    <property type="match status" value="1"/>
</dbReference>
<proteinExistence type="predicted"/>
<feature type="compositionally biased region" description="Basic and acidic residues" evidence="1">
    <location>
        <begin position="85"/>
        <end position="104"/>
    </location>
</feature>
<dbReference type="RefSeq" id="XP_025032907.1">
    <property type="nucleotide sequence ID" value="XM_025177139.1"/>
</dbReference>
<reference evidence="6 7" key="1">
    <citation type="submission" date="2025-04" db="UniProtKB">
        <authorList>
            <consortium name="RefSeq"/>
        </authorList>
    </citation>
    <scope>IDENTIFICATION</scope>
    <source>
        <tissue evidence="6 7">Liver</tissue>
    </source>
</reference>
<dbReference type="GO" id="GO:0030133">
    <property type="term" value="C:transport vesicle"/>
    <property type="evidence" value="ECO:0007669"/>
    <property type="project" value="TreeGrafter"/>
</dbReference>
<keyword evidence="2" id="KW-1133">Transmembrane helix</keyword>
<feature type="region of interest" description="Disordered" evidence="1">
    <location>
        <begin position="32"/>
        <end position="123"/>
    </location>
</feature>
<keyword evidence="2" id="KW-0812">Transmembrane</keyword>
<dbReference type="InterPro" id="IPR042318">
    <property type="entry name" value="Consortin"/>
</dbReference>
<keyword evidence="5" id="KW-1185">Reference proteome</keyword>
<dbReference type="CTD" id="163882"/>
<feature type="domain" description="Consortin N-terminal" evidence="4">
    <location>
        <begin position="165"/>
        <end position="216"/>
    </location>
</feature>
<keyword evidence="2" id="KW-0472">Membrane</keyword>
<evidence type="ECO:0000313" key="6">
    <source>
        <dbReference type="RefSeq" id="XP_025032907.1"/>
    </source>
</evidence>
<name>A0A9F5J581_PYTBI</name>
<dbReference type="GO" id="GO:0005886">
    <property type="term" value="C:plasma membrane"/>
    <property type="evidence" value="ECO:0007669"/>
    <property type="project" value="TreeGrafter"/>
</dbReference>
<feature type="region of interest" description="Disordered" evidence="1">
    <location>
        <begin position="320"/>
        <end position="372"/>
    </location>
</feature>
<gene>
    <name evidence="6 7 8" type="primary">CNST</name>
</gene>
<dbReference type="PANTHER" id="PTHR28581:SF1">
    <property type="entry name" value="CONSORTIN"/>
    <property type="match status" value="1"/>
</dbReference>
<dbReference type="GO" id="GO:0005802">
    <property type="term" value="C:trans-Golgi network"/>
    <property type="evidence" value="ECO:0007669"/>
    <property type="project" value="InterPro"/>
</dbReference>
<feature type="compositionally biased region" description="Polar residues" evidence="1">
    <location>
        <begin position="531"/>
        <end position="545"/>
    </location>
</feature>
<dbReference type="GO" id="GO:0042998">
    <property type="term" value="P:positive regulation of Golgi to plasma membrane protein transport"/>
    <property type="evidence" value="ECO:0007669"/>
    <property type="project" value="InterPro"/>
</dbReference>
<evidence type="ECO:0000313" key="7">
    <source>
        <dbReference type="RefSeq" id="XP_025032911.1"/>
    </source>
</evidence>
<evidence type="ECO:0000259" key="3">
    <source>
        <dbReference type="Pfam" id="PF15281"/>
    </source>
</evidence>